<evidence type="ECO:0000256" key="1">
    <source>
        <dbReference type="SAM" id="MobiDB-lite"/>
    </source>
</evidence>
<dbReference type="Proteomes" id="UP001221898">
    <property type="component" value="Unassembled WGS sequence"/>
</dbReference>
<comment type="caution">
    <text evidence="2">The sequence shown here is derived from an EMBL/GenBank/DDBJ whole genome shotgun (WGS) entry which is preliminary data.</text>
</comment>
<dbReference type="AlphaFoldDB" id="A0AAD7W8H4"/>
<gene>
    <name evidence="2" type="ORF">AAFF_G00167380</name>
</gene>
<reference evidence="2" key="1">
    <citation type="journal article" date="2023" name="Science">
        <title>Genome structures resolve the early diversification of teleost fishes.</title>
        <authorList>
            <person name="Parey E."/>
            <person name="Louis A."/>
            <person name="Montfort J."/>
            <person name="Bouchez O."/>
            <person name="Roques C."/>
            <person name="Iampietro C."/>
            <person name="Lluch J."/>
            <person name="Castinel A."/>
            <person name="Donnadieu C."/>
            <person name="Desvignes T."/>
            <person name="Floi Bucao C."/>
            <person name="Jouanno E."/>
            <person name="Wen M."/>
            <person name="Mejri S."/>
            <person name="Dirks R."/>
            <person name="Jansen H."/>
            <person name="Henkel C."/>
            <person name="Chen W.J."/>
            <person name="Zahm M."/>
            <person name="Cabau C."/>
            <person name="Klopp C."/>
            <person name="Thompson A.W."/>
            <person name="Robinson-Rechavi M."/>
            <person name="Braasch I."/>
            <person name="Lecointre G."/>
            <person name="Bobe J."/>
            <person name="Postlethwait J.H."/>
            <person name="Berthelot C."/>
            <person name="Roest Crollius H."/>
            <person name="Guiguen Y."/>
        </authorList>
    </citation>
    <scope>NUCLEOTIDE SEQUENCE</scope>
    <source>
        <strain evidence="2">NC1722</strain>
    </source>
</reference>
<keyword evidence="3" id="KW-1185">Reference proteome</keyword>
<organism evidence="2 3">
    <name type="scientific">Aldrovandia affinis</name>
    <dbReference type="NCBI Taxonomy" id="143900"/>
    <lineage>
        <taxon>Eukaryota</taxon>
        <taxon>Metazoa</taxon>
        <taxon>Chordata</taxon>
        <taxon>Craniata</taxon>
        <taxon>Vertebrata</taxon>
        <taxon>Euteleostomi</taxon>
        <taxon>Actinopterygii</taxon>
        <taxon>Neopterygii</taxon>
        <taxon>Teleostei</taxon>
        <taxon>Notacanthiformes</taxon>
        <taxon>Halosauridae</taxon>
        <taxon>Aldrovandia</taxon>
    </lineage>
</organism>
<proteinExistence type="predicted"/>
<feature type="region of interest" description="Disordered" evidence="1">
    <location>
        <begin position="1"/>
        <end position="48"/>
    </location>
</feature>
<protein>
    <submittedName>
        <fullName evidence="2">Uncharacterized protein</fullName>
    </submittedName>
</protein>
<accession>A0AAD7W8H4</accession>
<sequence>MKLSDCLLVKPPSSSSSSSVSHVRMGLGGVDRQPGQTPQSDFAGVCTLPPKRDDADISRAIILEDVARQDVVEFVFGPVGKSGQGSLSDRKWDGYCSRLEKKGDSETSPSVSVRKAASHKGRRVVPFEPLGTVALKKEKKPTQAFLTLRCEGSKAKERVPERLHDGWVARPDPSSAGDGPSIGSASIALATLSERLAFGAPACRIAALTCSSPKI</sequence>
<name>A0AAD7W8H4_9TELE</name>
<evidence type="ECO:0000313" key="2">
    <source>
        <dbReference type="EMBL" id="KAJ8386789.1"/>
    </source>
</evidence>
<evidence type="ECO:0000313" key="3">
    <source>
        <dbReference type="Proteomes" id="UP001221898"/>
    </source>
</evidence>
<dbReference type="EMBL" id="JAINUG010000223">
    <property type="protein sequence ID" value="KAJ8386789.1"/>
    <property type="molecule type" value="Genomic_DNA"/>
</dbReference>